<dbReference type="Gene3D" id="3.40.190.10">
    <property type="entry name" value="Periplasmic binding protein-like II"/>
    <property type="match status" value="1"/>
</dbReference>
<reference evidence="1 2" key="1">
    <citation type="submission" date="2024-09" db="EMBL/GenBank/DDBJ databases">
        <title>Draft genome sequence of multifaceted antimicrobials producing Streptomyces sp. strain FH1.</title>
        <authorList>
            <person name="Hassan F."/>
            <person name="Ali H."/>
            <person name="Hassan N."/>
            <person name="Nawaz A."/>
        </authorList>
    </citation>
    <scope>NUCLEOTIDE SEQUENCE [LARGE SCALE GENOMIC DNA]</scope>
    <source>
        <strain evidence="1 2">FH1</strain>
    </source>
</reference>
<organism evidence="1 2">
    <name type="scientific">Streptomyces carpaticus</name>
    <dbReference type="NCBI Taxonomy" id="285558"/>
    <lineage>
        <taxon>Bacteria</taxon>
        <taxon>Bacillati</taxon>
        <taxon>Actinomycetota</taxon>
        <taxon>Actinomycetes</taxon>
        <taxon>Kitasatosporales</taxon>
        <taxon>Streptomycetaceae</taxon>
        <taxon>Streptomyces</taxon>
    </lineage>
</organism>
<dbReference type="PROSITE" id="PS51318">
    <property type="entry name" value="TAT"/>
    <property type="match status" value="1"/>
</dbReference>
<dbReference type="Proteomes" id="UP001577267">
    <property type="component" value="Unassembled WGS sequence"/>
</dbReference>
<dbReference type="InterPro" id="IPR006059">
    <property type="entry name" value="SBP"/>
</dbReference>
<comment type="caution">
    <text evidence="1">The sequence shown here is derived from an EMBL/GenBank/DDBJ whole genome shotgun (WGS) entry which is preliminary data.</text>
</comment>
<dbReference type="SUPFAM" id="SSF53850">
    <property type="entry name" value="Periplasmic binding protein-like II"/>
    <property type="match status" value="1"/>
</dbReference>
<sequence length="447" mass="47152">MSQDALPPPRFTRRRLLAGAAGAGGMAALGALATGCGSPVSLAADGRRVRFWNLFSGGDGANMRALLDRFRAEHPGITVDDVTLEWGPPYYTKLAMAGAGGRAPELGVVHVGRLPGFAPGRLLDPIDTGLLAGHGVRREDFNPALWDTATVDGQLYGLPLDIFAFVHFYHRPVCAEAGLLAPDGTLAPLHGEAAFLDALDALREVTGASPLGWNALQPVECWWAFWSLYTQQDGALLTPDGLATALDDAKAESVLAFLARLVAEDYATPGQDLVGYLVNGGGFVWFGNWLVIDFQTAELDFGVTPFPTILGDTPAGQADGHALVLPHQDDRGGPAHESAHLLMAWLVRNSLDWAAASHVPAYLPVLEDPAYLALQPQAEYRAAMDQAAFDPPVWFAGTQSALQRDVGSAISATALGHTTPAQGVGAIRAALGKLLATRDPFGGRSTA</sequence>
<dbReference type="InterPro" id="IPR006311">
    <property type="entry name" value="TAT_signal"/>
</dbReference>
<dbReference type="EMBL" id="JBHGBT010000005">
    <property type="protein sequence ID" value="MFB4194149.1"/>
    <property type="molecule type" value="Genomic_DNA"/>
</dbReference>
<gene>
    <name evidence="1" type="ORF">ACE11A_07260</name>
</gene>
<protein>
    <submittedName>
        <fullName evidence="1">Extracellular solute-binding protein</fullName>
    </submittedName>
</protein>
<dbReference type="InterPro" id="IPR050490">
    <property type="entry name" value="Bact_solute-bd_prot1"/>
</dbReference>
<evidence type="ECO:0000313" key="1">
    <source>
        <dbReference type="EMBL" id="MFB4194149.1"/>
    </source>
</evidence>
<dbReference type="Pfam" id="PF01547">
    <property type="entry name" value="SBP_bac_1"/>
    <property type="match status" value="1"/>
</dbReference>
<dbReference type="PANTHER" id="PTHR43649">
    <property type="entry name" value="ARABINOSE-BINDING PROTEIN-RELATED"/>
    <property type="match status" value="1"/>
</dbReference>
<keyword evidence="2" id="KW-1185">Reference proteome</keyword>
<evidence type="ECO:0000313" key="2">
    <source>
        <dbReference type="Proteomes" id="UP001577267"/>
    </source>
</evidence>
<name>A0ABV4ZJN3_9ACTN</name>
<dbReference type="PANTHER" id="PTHR43649:SF14">
    <property type="entry name" value="BLR3389 PROTEIN"/>
    <property type="match status" value="1"/>
</dbReference>
<dbReference type="RefSeq" id="WP_375062183.1">
    <property type="nucleotide sequence ID" value="NZ_JBHGBT010000005.1"/>
</dbReference>
<proteinExistence type="predicted"/>
<accession>A0ABV4ZJN3</accession>